<dbReference type="PANTHER" id="PTHR46796:SF6">
    <property type="entry name" value="ARAC SUBFAMILY"/>
    <property type="match status" value="1"/>
</dbReference>
<dbReference type="InterPro" id="IPR020449">
    <property type="entry name" value="Tscrpt_reg_AraC-type_HTH"/>
</dbReference>
<proteinExistence type="predicted"/>
<evidence type="ECO:0000259" key="4">
    <source>
        <dbReference type="PROSITE" id="PS01124"/>
    </source>
</evidence>
<sequence length="281" mass="31052">MEQLPRFSQLQCLRCHSIGASRTDGAVRSAQWICCVIPADRTTAHASTVGASARARQQMSVSAPFIAIVPAWARIELEHDDDPRGLVIALDSARLRDTARKALGRTACNIPCWFKAWDPFLREAAGTLTVLRSGNRFDPVCLASYADVIALHLACRYGRNADMGGAGTSLSQTKLSVVERFIHEHIAENIQIEHLAALLHMSASHFARAFKNATGHPPHFYLTTERLRLAQSMLSEGSLPLIDVAARAGFQTQQHFTEVFHRYTGCTPRAFRLAHQLPTSR</sequence>
<evidence type="ECO:0000313" key="6">
    <source>
        <dbReference type="Proteomes" id="UP000054717"/>
    </source>
</evidence>
<dbReference type="STRING" id="326475.AWB66_00012"/>
<evidence type="ECO:0000256" key="1">
    <source>
        <dbReference type="ARBA" id="ARBA00023015"/>
    </source>
</evidence>
<dbReference type="PROSITE" id="PS01124">
    <property type="entry name" value="HTH_ARAC_FAMILY_2"/>
    <property type="match status" value="1"/>
</dbReference>
<dbReference type="InterPro" id="IPR050204">
    <property type="entry name" value="AraC_XylS_family_regulators"/>
</dbReference>
<dbReference type="GO" id="GO:0003700">
    <property type="term" value="F:DNA-binding transcription factor activity"/>
    <property type="evidence" value="ECO:0007669"/>
    <property type="project" value="InterPro"/>
</dbReference>
<dbReference type="RefSeq" id="WP_087628229.1">
    <property type="nucleotide sequence ID" value="NZ_FCNZ02000001.1"/>
</dbReference>
<dbReference type="GO" id="GO:0043565">
    <property type="term" value="F:sequence-specific DNA binding"/>
    <property type="evidence" value="ECO:0007669"/>
    <property type="project" value="InterPro"/>
</dbReference>
<feature type="domain" description="HTH araC/xylS-type" evidence="4">
    <location>
        <begin position="176"/>
        <end position="274"/>
    </location>
</feature>
<dbReference type="Proteomes" id="UP000054717">
    <property type="component" value="Unassembled WGS sequence"/>
</dbReference>
<reference evidence="5" key="1">
    <citation type="submission" date="2016-01" db="EMBL/GenBank/DDBJ databases">
        <authorList>
            <person name="Peeters Charlotte."/>
        </authorList>
    </citation>
    <scope>NUCLEOTIDE SEQUENCE</scope>
    <source>
        <strain evidence="5">LMG 22936</strain>
    </source>
</reference>
<evidence type="ECO:0000313" key="5">
    <source>
        <dbReference type="EMBL" id="SAL08960.1"/>
    </source>
</evidence>
<gene>
    <name evidence="5" type="ORF">AWB66_00012</name>
</gene>
<keyword evidence="2" id="KW-0238">DNA-binding</keyword>
<dbReference type="Pfam" id="PF12833">
    <property type="entry name" value="HTH_18"/>
    <property type="match status" value="1"/>
</dbReference>
<keyword evidence="6" id="KW-1185">Reference proteome</keyword>
<keyword evidence="1" id="KW-0805">Transcription regulation</keyword>
<accession>A0A158EQL2</accession>
<keyword evidence="3" id="KW-0804">Transcription</keyword>
<name>A0A158EQL2_9BURK</name>
<dbReference type="InterPro" id="IPR009057">
    <property type="entry name" value="Homeodomain-like_sf"/>
</dbReference>
<dbReference type="PRINTS" id="PR00032">
    <property type="entry name" value="HTHARAC"/>
</dbReference>
<dbReference type="Gene3D" id="1.10.10.60">
    <property type="entry name" value="Homeodomain-like"/>
    <property type="match status" value="2"/>
</dbReference>
<dbReference type="AlphaFoldDB" id="A0A158EQL2"/>
<dbReference type="InterPro" id="IPR018060">
    <property type="entry name" value="HTH_AraC"/>
</dbReference>
<protein>
    <submittedName>
        <fullName evidence="5">AraC family transcriptional regulator</fullName>
    </submittedName>
</protein>
<organism evidence="5 6">
    <name type="scientific">Caballeronia telluris</name>
    <dbReference type="NCBI Taxonomy" id="326475"/>
    <lineage>
        <taxon>Bacteria</taxon>
        <taxon>Pseudomonadati</taxon>
        <taxon>Pseudomonadota</taxon>
        <taxon>Betaproteobacteria</taxon>
        <taxon>Burkholderiales</taxon>
        <taxon>Burkholderiaceae</taxon>
        <taxon>Caballeronia</taxon>
    </lineage>
</organism>
<dbReference type="SUPFAM" id="SSF46689">
    <property type="entry name" value="Homeodomain-like"/>
    <property type="match status" value="2"/>
</dbReference>
<dbReference type="PANTHER" id="PTHR46796">
    <property type="entry name" value="HTH-TYPE TRANSCRIPTIONAL ACTIVATOR RHAS-RELATED"/>
    <property type="match status" value="1"/>
</dbReference>
<dbReference type="SMART" id="SM00342">
    <property type="entry name" value="HTH_ARAC"/>
    <property type="match status" value="1"/>
</dbReference>
<evidence type="ECO:0000256" key="3">
    <source>
        <dbReference type="ARBA" id="ARBA00023163"/>
    </source>
</evidence>
<dbReference type="EMBL" id="FCNZ02000001">
    <property type="protein sequence ID" value="SAL08960.1"/>
    <property type="molecule type" value="Genomic_DNA"/>
</dbReference>
<evidence type="ECO:0000256" key="2">
    <source>
        <dbReference type="ARBA" id="ARBA00023125"/>
    </source>
</evidence>
<comment type="caution">
    <text evidence="5">The sequence shown here is derived from an EMBL/GenBank/DDBJ whole genome shotgun (WGS) entry which is preliminary data.</text>
</comment>